<dbReference type="GO" id="GO:0050080">
    <property type="term" value="F:malonyl-CoA decarboxylase activity"/>
    <property type="evidence" value="ECO:0007669"/>
    <property type="project" value="InterPro"/>
</dbReference>
<dbReference type="InterPro" id="IPR038351">
    <property type="entry name" value="MCD_N_sf"/>
</dbReference>
<keyword evidence="4" id="KW-1185">Reference proteome</keyword>
<dbReference type="Gene3D" id="1.20.140.90">
    <property type="entry name" value="Malonyl-CoA decarboxylase, oligemerization domain"/>
    <property type="match status" value="1"/>
</dbReference>
<dbReference type="GO" id="GO:0005759">
    <property type="term" value="C:mitochondrial matrix"/>
    <property type="evidence" value="ECO:0007669"/>
    <property type="project" value="TreeGrafter"/>
</dbReference>
<feature type="domain" description="Malonyl-CoA decarboxylase N-terminal" evidence="2">
    <location>
        <begin position="84"/>
        <end position="147"/>
    </location>
</feature>
<dbReference type="Gene3D" id="3.40.630.150">
    <property type="entry name" value="Malonyl-CoA decarboxylase, catalytic domain"/>
    <property type="match status" value="1"/>
</dbReference>
<dbReference type="GO" id="GO:0006085">
    <property type="term" value="P:acetyl-CoA biosynthetic process"/>
    <property type="evidence" value="ECO:0007669"/>
    <property type="project" value="TreeGrafter"/>
</dbReference>
<dbReference type="FunFam" id="1.20.140.90:FF:000002">
    <property type="entry name" value="Malonyl-CoA decarboxylase family protein"/>
    <property type="match status" value="1"/>
</dbReference>
<dbReference type="GO" id="GO:0005782">
    <property type="term" value="C:peroxisomal matrix"/>
    <property type="evidence" value="ECO:0007669"/>
    <property type="project" value="TreeGrafter"/>
</dbReference>
<dbReference type="PANTHER" id="PTHR28641">
    <property type="match status" value="1"/>
</dbReference>
<dbReference type="InterPro" id="IPR042303">
    <property type="entry name" value="Malonyl_CoA_deC_C_sf"/>
</dbReference>
<dbReference type="Proteomes" id="UP000250235">
    <property type="component" value="Unassembled WGS sequence"/>
</dbReference>
<dbReference type="FunFam" id="3.40.630.150:FF:000002">
    <property type="entry name" value="malonyl-CoA decarboxylase, mitochondrial"/>
    <property type="match status" value="1"/>
</dbReference>
<dbReference type="AlphaFoldDB" id="A0A2Z7CK28"/>
<sequence length="468" mass="53237">MHSAISMNKTEILDAALNEFSEGYFGLSDENRRTLLISLSKEYDLNRTQLRELMKQYLELELRTGDKDVDIVHEEEGSFSAFYRIERNLRHSLKPMYEILFERLNTHPGGLRFLSTMRADILSLLMEENLAPLRALDSYLKEKLITWLSPANLQLHNITWDDPASLLEKIVAYEAVHPISNLLDLKRRLGVGRRCFGYLHPAIPGEPLIFIEVALMKNVAQTIQEVLWDDPPIAESEATCALFYSISSTQPGLSGVNLGKFLIKRVIDVVRKDMPKISTFATLSPIPGYIQWLLSKLASAERSTSTFREMLLKPEEENALLDATKELASGKNGMEVMRNVLSTHHEWVNSTSLREALQIPLTRLCARYLFLEKKRGKALDSVGNFHLQNGAMIGRINWMADRSEKGLKQSAGIMVNYIYKVENIEENAQSYFSKGQIQASSDVMAYIEVIIFHQRTSVVNMICTSLPY</sequence>
<dbReference type="InterPro" id="IPR007956">
    <property type="entry name" value="Malonyl_CoA_deC_C"/>
</dbReference>
<dbReference type="InterPro" id="IPR035372">
    <property type="entry name" value="MCD_N"/>
</dbReference>
<organism evidence="3 4">
    <name type="scientific">Dorcoceras hygrometricum</name>
    <dbReference type="NCBI Taxonomy" id="472368"/>
    <lineage>
        <taxon>Eukaryota</taxon>
        <taxon>Viridiplantae</taxon>
        <taxon>Streptophyta</taxon>
        <taxon>Embryophyta</taxon>
        <taxon>Tracheophyta</taxon>
        <taxon>Spermatophyta</taxon>
        <taxon>Magnoliopsida</taxon>
        <taxon>eudicotyledons</taxon>
        <taxon>Gunneridae</taxon>
        <taxon>Pentapetalae</taxon>
        <taxon>asterids</taxon>
        <taxon>lamiids</taxon>
        <taxon>Lamiales</taxon>
        <taxon>Gesneriaceae</taxon>
        <taxon>Didymocarpoideae</taxon>
        <taxon>Trichosporeae</taxon>
        <taxon>Loxocarpinae</taxon>
        <taxon>Dorcoceras</taxon>
    </lineage>
</organism>
<dbReference type="Pfam" id="PF05292">
    <property type="entry name" value="MCD"/>
    <property type="match status" value="1"/>
</dbReference>
<dbReference type="EMBL" id="KQ996439">
    <property type="protein sequence ID" value="KZV45039.1"/>
    <property type="molecule type" value="Genomic_DNA"/>
</dbReference>
<dbReference type="InterPro" id="IPR038917">
    <property type="entry name" value="Malonyl_CoA_deC"/>
</dbReference>
<dbReference type="OrthoDB" id="426718at2759"/>
<evidence type="ECO:0000313" key="4">
    <source>
        <dbReference type="Proteomes" id="UP000250235"/>
    </source>
</evidence>
<proteinExistence type="predicted"/>
<dbReference type="PANTHER" id="PTHR28641:SF1">
    <property type="entry name" value="MALONYL-COA DECARBOXYLASE, MITOCHONDRIAL"/>
    <property type="match status" value="1"/>
</dbReference>
<gene>
    <name evidence="3" type="ORF">F511_30200</name>
</gene>
<dbReference type="Pfam" id="PF17408">
    <property type="entry name" value="MCD_N"/>
    <property type="match status" value="1"/>
</dbReference>
<evidence type="ECO:0000259" key="2">
    <source>
        <dbReference type="Pfam" id="PF17408"/>
    </source>
</evidence>
<reference evidence="3 4" key="1">
    <citation type="journal article" date="2015" name="Proc. Natl. Acad. Sci. U.S.A.">
        <title>The resurrection genome of Boea hygrometrica: A blueprint for survival of dehydration.</title>
        <authorList>
            <person name="Xiao L."/>
            <person name="Yang G."/>
            <person name="Zhang L."/>
            <person name="Yang X."/>
            <person name="Zhao S."/>
            <person name="Ji Z."/>
            <person name="Zhou Q."/>
            <person name="Hu M."/>
            <person name="Wang Y."/>
            <person name="Chen M."/>
            <person name="Xu Y."/>
            <person name="Jin H."/>
            <person name="Xiao X."/>
            <person name="Hu G."/>
            <person name="Bao F."/>
            <person name="Hu Y."/>
            <person name="Wan P."/>
            <person name="Li L."/>
            <person name="Deng X."/>
            <person name="Kuang T."/>
            <person name="Xiang C."/>
            <person name="Zhu J.K."/>
            <person name="Oliver M.J."/>
            <person name="He Y."/>
        </authorList>
    </citation>
    <scope>NUCLEOTIDE SEQUENCE [LARGE SCALE GENOMIC DNA]</scope>
    <source>
        <strain evidence="4">cv. XS01</strain>
    </source>
</reference>
<dbReference type="GO" id="GO:0006633">
    <property type="term" value="P:fatty acid biosynthetic process"/>
    <property type="evidence" value="ECO:0007669"/>
    <property type="project" value="InterPro"/>
</dbReference>
<evidence type="ECO:0000313" key="3">
    <source>
        <dbReference type="EMBL" id="KZV45039.1"/>
    </source>
</evidence>
<name>A0A2Z7CK28_9LAMI</name>
<protein>
    <submittedName>
        <fullName evidence="3">Malonyl-CoA decarboxylase, mitochondrial-like</fullName>
    </submittedName>
</protein>
<dbReference type="GO" id="GO:2001294">
    <property type="term" value="P:malonyl-CoA catabolic process"/>
    <property type="evidence" value="ECO:0007669"/>
    <property type="project" value="TreeGrafter"/>
</dbReference>
<accession>A0A2Z7CK28</accession>
<evidence type="ECO:0000259" key="1">
    <source>
        <dbReference type="Pfam" id="PF05292"/>
    </source>
</evidence>
<feature type="domain" description="Malonyl-CoA decarboxylase C-terminal" evidence="1">
    <location>
        <begin position="152"/>
        <end position="420"/>
    </location>
</feature>